<accession>A0A7W7VFI3</accession>
<dbReference type="InterPro" id="IPR050490">
    <property type="entry name" value="Bact_solute-bd_prot1"/>
</dbReference>
<comment type="caution">
    <text evidence="6">The sequence shown here is derived from an EMBL/GenBank/DDBJ whole genome shotgun (WGS) entry which is preliminary data.</text>
</comment>
<feature type="region of interest" description="Disordered" evidence="5">
    <location>
        <begin position="36"/>
        <end position="55"/>
    </location>
</feature>
<proteinExistence type="inferred from homology"/>
<dbReference type="PROSITE" id="PS51318">
    <property type="entry name" value="TAT"/>
    <property type="match status" value="1"/>
</dbReference>
<sequence>MTNFSADWSRRNFLRGALATGALVLPGSGFLAGCATSGGGQEQTEGEKTADNPLGVPTDQPLEIYIFNGGFGDKYATGIHEPMYSKKYPDAKINHKAEVDIAGALQSRFVGGNPPDFVNDSGDGQIPLGQLVSDDQLYDLTDLFEAPSWDDPNKKVKDTLVPGAIQQGTFGDKPYVLHMALTVFGLWYNKTLFDEHGWTPPKTWADMTELSKDIKAANIAPWAYQGIHARYMTWPLLTMAAKLGGPDVLKAIDNLEKGAWQHEAIKESANALAGLRSAGYYLSGTEGMDHIQSQNAWSEGKAAFIPCGSWLESEQKDVTPEGFEFAFTPEPLLSGDSAMPFETIYAAPGEPYIVPKQAKNPRGGLEYMRIMLSNEGAKGFTKETSSLTVVDGSADGVELPAGLTSAKKALDAAGDDVVSWMYQTWYAKMWNPGINAHIGDLLAARKSVDEFTAACEAEAQKVRDDDSITKYTR</sequence>
<keyword evidence="3" id="KW-0813">Transport</keyword>
<dbReference type="NCBIfam" id="TIGR03851">
    <property type="entry name" value="chitin_NgcE"/>
    <property type="match status" value="1"/>
</dbReference>
<evidence type="ECO:0000256" key="1">
    <source>
        <dbReference type="ARBA" id="ARBA00004196"/>
    </source>
</evidence>
<comment type="similarity">
    <text evidence="2">Belongs to the bacterial solute-binding protein 1 family.</text>
</comment>
<dbReference type="GO" id="GO:0030313">
    <property type="term" value="C:cell envelope"/>
    <property type="evidence" value="ECO:0007669"/>
    <property type="project" value="UniProtKB-SubCell"/>
</dbReference>
<organism evidence="6 7">
    <name type="scientific">Actinophytocola algeriensis</name>
    <dbReference type="NCBI Taxonomy" id="1768010"/>
    <lineage>
        <taxon>Bacteria</taxon>
        <taxon>Bacillati</taxon>
        <taxon>Actinomycetota</taxon>
        <taxon>Actinomycetes</taxon>
        <taxon>Pseudonocardiales</taxon>
        <taxon>Pseudonocardiaceae</taxon>
    </lineage>
</organism>
<dbReference type="PANTHER" id="PTHR43649:SF31">
    <property type="entry name" value="SN-GLYCEROL-3-PHOSPHATE-BINDING PERIPLASMIC PROTEIN UGPB"/>
    <property type="match status" value="1"/>
</dbReference>
<evidence type="ECO:0000256" key="5">
    <source>
        <dbReference type="SAM" id="MobiDB-lite"/>
    </source>
</evidence>
<protein>
    <submittedName>
        <fullName evidence="6">N-acetylglucosamine transport system substrate-binding protein</fullName>
    </submittedName>
</protein>
<dbReference type="InterPro" id="IPR022386">
    <property type="entry name" value="Chitin_NgcE"/>
</dbReference>
<dbReference type="SUPFAM" id="SSF53850">
    <property type="entry name" value="Periplasmic binding protein-like II"/>
    <property type="match status" value="1"/>
</dbReference>
<dbReference type="RefSeq" id="WP_184812422.1">
    <property type="nucleotide sequence ID" value="NZ_JACHJQ010000004.1"/>
</dbReference>
<evidence type="ECO:0000313" key="7">
    <source>
        <dbReference type="Proteomes" id="UP000520767"/>
    </source>
</evidence>
<keyword evidence="7" id="KW-1185">Reference proteome</keyword>
<evidence type="ECO:0000313" key="6">
    <source>
        <dbReference type="EMBL" id="MBB4908341.1"/>
    </source>
</evidence>
<dbReference type="EMBL" id="JACHJQ010000004">
    <property type="protein sequence ID" value="MBB4908341.1"/>
    <property type="molecule type" value="Genomic_DNA"/>
</dbReference>
<evidence type="ECO:0000256" key="4">
    <source>
        <dbReference type="ARBA" id="ARBA00022729"/>
    </source>
</evidence>
<dbReference type="InterPro" id="IPR006311">
    <property type="entry name" value="TAT_signal"/>
</dbReference>
<reference evidence="6 7" key="1">
    <citation type="submission" date="2020-08" db="EMBL/GenBank/DDBJ databases">
        <title>Genomic Encyclopedia of Type Strains, Phase III (KMG-III): the genomes of soil and plant-associated and newly described type strains.</title>
        <authorList>
            <person name="Whitman W."/>
        </authorList>
    </citation>
    <scope>NUCLEOTIDE SEQUENCE [LARGE SCALE GENOMIC DNA]</scope>
    <source>
        <strain evidence="6 7">CECT 8960</strain>
    </source>
</reference>
<dbReference type="Pfam" id="PF01547">
    <property type="entry name" value="SBP_bac_1"/>
    <property type="match status" value="1"/>
</dbReference>
<dbReference type="InterPro" id="IPR006059">
    <property type="entry name" value="SBP"/>
</dbReference>
<evidence type="ECO:0000256" key="3">
    <source>
        <dbReference type="ARBA" id="ARBA00022448"/>
    </source>
</evidence>
<evidence type="ECO:0000256" key="2">
    <source>
        <dbReference type="ARBA" id="ARBA00008520"/>
    </source>
</evidence>
<dbReference type="PANTHER" id="PTHR43649">
    <property type="entry name" value="ARABINOSE-BINDING PROTEIN-RELATED"/>
    <property type="match status" value="1"/>
</dbReference>
<dbReference type="Gene3D" id="3.40.190.10">
    <property type="entry name" value="Periplasmic binding protein-like II"/>
    <property type="match status" value="2"/>
</dbReference>
<gene>
    <name evidence="6" type="ORF">FHR82_004583</name>
</gene>
<keyword evidence="4" id="KW-0732">Signal</keyword>
<dbReference type="Proteomes" id="UP000520767">
    <property type="component" value="Unassembled WGS sequence"/>
</dbReference>
<name>A0A7W7VFI3_9PSEU</name>
<comment type="subcellular location">
    <subcellularLocation>
        <location evidence="1">Cell envelope</location>
    </subcellularLocation>
</comment>
<dbReference type="AlphaFoldDB" id="A0A7W7VFI3"/>